<gene>
    <name evidence="8" type="ORF">K469DRAFT_692140</name>
</gene>
<reference evidence="8" key="1">
    <citation type="journal article" date="2020" name="Stud. Mycol.">
        <title>101 Dothideomycetes genomes: a test case for predicting lifestyles and emergence of pathogens.</title>
        <authorList>
            <person name="Haridas S."/>
            <person name="Albert R."/>
            <person name="Binder M."/>
            <person name="Bloem J."/>
            <person name="Labutti K."/>
            <person name="Salamov A."/>
            <person name="Andreopoulos B."/>
            <person name="Baker S."/>
            <person name="Barry K."/>
            <person name="Bills G."/>
            <person name="Bluhm B."/>
            <person name="Cannon C."/>
            <person name="Castanera R."/>
            <person name="Culley D."/>
            <person name="Daum C."/>
            <person name="Ezra D."/>
            <person name="Gonzalez J."/>
            <person name="Henrissat B."/>
            <person name="Kuo A."/>
            <person name="Liang C."/>
            <person name="Lipzen A."/>
            <person name="Lutzoni F."/>
            <person name="Magnuson J."/>
            <person name="Mondo S."/>
            <person name="Nolan M."/>
            <person name="Ohm R."/>
            <person name="Pangilinan J."/>
            <person name="Park H.-J."/>
            <person name="Ramirez L."/>
            <person name="Alfaro M."/>
            <person name="Sun H."/>
            <person name="Tritt A."/>
            <person name="Yoshinaga Y."/>
            <person name="Zwiers L.-H."/>
            <person name="Turgeon B."/>
            <person name="Goodwin S."/>
            <person name="Spatafora J."/>
            <person name="Crous P."/>
            <person name="Grigoriev I."/>
        </authorList>
    </citation>
    <scope>NUCLEOTIDE SEQUENCE</scope>
    <source>
        <strain evidence="8">CBS 207.26</strain>
    </source>
</reference>
<sequence>MARGRAKNTAKESLTAKRRKRGQSLFHKAYEYESLCQMQVALFLRNPDNNQVCMYIPGNGIVWYPSEGQIQNMQPPPRRMLGHDLEGEMNRPRLEPTVRKSIIKDGTANTKTIDLTSLLPEPPPFNPIQRDYIQEEQAEIPIRIKEEEDK</sequence>
<dbReference type="InterPro" id="IPR036879">
    <property type="entry name" value="TF_MADSbox_sf"/>
</dbReference>
<evidence type="ECO:0000256" key="6">
    <source>
        <dbReference type="SAM" id="MobiDB-lite"/>
    </source>
</evidence>
<protein>
    <recommendedName>
        <fullName evidence="7">MADS-box domain-containing protein</fullName>
    </recommendedName>
</protein>
<dbReference type="OrthoDB" id="10476784at2759"/>
<dbReference type="SUPFAM" id="SSF55455">
    <property type="entry name" value="SRF-like"/>
    <property type="match status" value="1"/>
</dbReference>
<evidence type="ECO:0000256" key="4">
    <source>
        <dbReference type="ARBA" id="ARBA00023163"/>
    </source>
</evidence>
<evidence type="ECO:0000313" key="9">
    <source>
        <dbReference type="Proteomes" id="UP000800200"/>
    </source>
</evidence>
<keyword evidence="2" id="KW-0805">Transcription regulation</keyword>
<dbReference type="InterPro" id="IPR002100">
    <property type="entry name" value="TF_MADSbox"/>
</dbReference>
<evidence type="ECO:0000256" key="2">
    <source>
        <dbReference type="ARBA" id="ARBA00023015"/>
    </source>
</evidence>
<dbReference type="GO" id="GO:0046983">
    <property type="term" value="F:protein dimerization activity"/>
    <property type="evidence" value="ECO:0007669"/>
    <property type="project" value="InterPro"/>
</dbReference>
<evidence type="ECO:0000256" key="1">
    <source>
        <dbReference type="ARBA" id="ARBA00004123"/>
    </source>
</evidence>
<dbReference type="GO" id="GO:0045944">
    <property type="term" value="P:positive regulation of transcription by RNA polymerase II"/>
    <property type="evidence" value="ECO:0007669"/>
    <property type="project" value="UniProtKB-ARBA"/>
</dbReference>
<dbReference type="GO" id="GO:0003677">
    <property type="term" value="F:DNA binding"/>
    <property type="evidence" value="ECO:0007669"/>
    <property type="project" value="UniProtKB-KW"/>
</dbReference>
<dbReference type="Proteomes" id="UP000800200">
    <property type="component" value="Unassembled WGS sequence"/>
</dbReference>
<organism evidence="8 9">
    <name type="scientific">Zopfia rhizophila CBS 207.26</name>
    <dbReference type="NCBI Taxonomy" id="1314779"/>
    <lineage>
        <taxon>Eukaryota</taxon>
        <taxon>Fungi</taxon>
        <taxon>Dikarya</taxon>
        <taxon>Ascomycota</taxon>
        <taxon>Pezizomycotina</taxon>
        <taxon>Dothideomycetes</taxon>
        <taxon>Dothideomycetes incertae sedis</taxon>
        <taxon>Zopfiaceae</taxon>
        <taxon>Zopfia</taxon>
    </lineage>
</organism>
<dbReference type="EMBL" id="ML994653">
    <property type="protein sequence ID" value="KAF2181263.1"/>
    <property type="molecule type" value="Genomic_DNA"/>
</dbReference>
<evidence type="ECO:0000256" key="3">
    <source>
        <dbReference type="ARBA" id="ARBA00023125"/>
    </source>
</evidence>
<evidence type="ECO:0000313" key="8">
    <source>
        <dbReference type="EMBL" id="KAF2181263.1"/>
    </source>
</evidence>
<keyword evidence="4" id="KW-0804">Transcription</keyword>
<keyword evidence="3" id="KW-0238">DNA-binding</keyword>
<dbReference type="AlphaFoldDB" id="A0A6A6DQI7"/>
<feature type="region of interest" description="Disordered" evidence="6">
    <location>
        <begin position="1"/>
        <end position="20"/>
    </location>
</feature>
<keyword evidence="9" id="KW-1185">Reference proteome</keyword>
<feature type="domain" description="MADS-box" evidence="7">
    <location>
        <begin position="19"/>
        <end position="50"/>
    </location>
</feature>
<proteinExistence type="predicted"/>
<keyword evidence="5" id="KW-0539">Nucleus</keyword>
<name>A0A6A6DQI7_9PEZI</name>
<evidence type="ECO:0000256" key="5">
    <source>
        <dbReference type="ARBA" id="ARBA00023242"/>
    </source>
</evidence>
<dbReference type="Pfam" id="PF00319">
    <property type="entry name" value="SRF-TF"/>
    <property type="match status" value="1"/>
</dbReference>
<comment type="subcellular location">
    <subcellularLocation>
        <location evidence="1">Nucleus</location>
    </subcellularLocation>
</comment>
<accession>A0A6A6DQI7</accession>
<dbReference type="GO" id="GO:0005634">
    <property type="term" value="C:nucleus"/>
    <property type="evidence" value="ECO:0007669"/>
    <property type="project" value="UniProtKB-SubCell"/>
</dbReference>
<evidence type="ECO:0000259" key="7">
    <source>
        <dbReference type="Pfam" id="PF00319"/>
    </source>
</evidence>